<proteinExistence type="predicted"/>
<organism evidence="2">
    <name type="scientific">uncultured Nocardioides sp</name>
    <dbReference type="NCBI Taxonomy" id="198441"/>
    <lineage>
        <taxon>Bacteria</taxon>
        <taxon>Bacillati</taxon>
        <taxon>Actinomycetota</taxon>
        <taxon>Actinomycetes</taxon>
        <taxon>Propionibacteriales</taxon>
        <taxon>Nocardioidaceae</taxon>
        <taxon>Nocardioides</taxon>
        <taxon>environmental samples</taxon>
    </lineage>
</organism>
<evidence type="ECO:0000256" key="1">
    <source>
        <dbReference type="SAM" id="MobiDB-lite"/>
    </source>
</evidence>
<feature type="region of interest" description="Disordered" evidence="1">
    <location>
        <begin position="1"/>
        <end position="148"/>
    </location>
</feature>
<protein>
    <submittedName>
        <fullName evidence="2">Transcriptional regulator</fullName>
    </submittedName>
</protein>
<reference evidence="2" key="1">
    <citation type="submission" date="2020-02" db="EMBL/GenBank/DDBJ databases">
        <authorList>
            <person name="Meier V. D."/>
        </authorList>
    </citation>
    <scope>NUCLEOTIDE SEQUENCE</scope>
    <source>
        <strain evidence="2">AVDCRST_MAG06</strain>
    </source>
</reference>
<feature type="non-terminal residue" evidence="2">
    <location>
        <position position="148"/>
    </location>
</feature>
<feature type="non-terminal residue" evidence="2">
    <location>
        <position position="1"/>
    </location>
</feature>
<name>A0A6J4PK11_9ACTN</name>
<dbReference type="AlphaFoldDB" id="A0A6J4PK11"/>
<dbReference type="EMBL" id="CADCUP010000222">
    <property type="protein sequence ID" value="CAA9418045.1"/>
    <property type="molecule type" value="Genomic_DNA"/>
</dbReference>
<sequence>DEPAPGRARRPAGHRRPAGRGPPRQRPRAPPRPRAVRRGVRRHRGRPRPGAARRGRRRRRGGHPPAHRHPRPVARRCPAGPGRGRAGARRPPGRGPRRGDAAVVGRGGRASWLRAGAAHDRQVAPRRPPVLRAAGLPGHPRGLQADPL</sequence>
<gene>
    <name evidence="2" type="ORF">AVDCRST_MAG06-3331</name>
</gene>
<feature type="compositionally biased region" description="Basic residues" evidence="1">
    <location>
        <begin position="7"/>
        <end position="74"/>
    </location>
</feature>
<feature type="compositionally biased region" description="Basic residues" evidence="1">
    <location>
        <begin position="86"/>
        <end position="96"/>
    </location>
</feature>
<evidence type="ECO:0000313" key="2">
    <source>
        <dbReference type="EMBL" id="CAA9418045.1"/>
    </source>
</evidence>
<accession>A0A6J4PK11</accession>